<keyword evidence="2" id="KW-0378">Hydrolase</keyword>
<keyword evidence="2" id="KW-0067">ATP-binding</keyword>
<protein>
    <submittedName>
        <fullName evidence="2">DNA helicase-primase complex component</fullName>
    </submittedName>
</protein>
<reference evidence="2" key="1">
    <citation type="journal article" date="2016" name="Vet. Res.">
        <title>Central nervous system disease and genital disease in harbor porpoises (Phocoena phocoena) are associated with different herpesviruses.</title>
        <authorList>
            <person name="van Elk C."/>
            <person name="van de Bildt M."/>
            <person name="van Run P."/>
            <person name="de Jong A."/>
            <person name="Getu S."/>
            <person name="Verjans G."/>
            <person name="Osterhaus A."/>
            <person name="Kuiken T."/>
        </authorList>
    </citation>
    <scope>NUCLEOTIDE SEQUENCE</scope>
    <source>
        <strain evidence="2">PP NL 05-01</strain>
    </source>
</reference>
<accession>A0A140GZA4</accession>
<sequence>RSLNLKSQIYWHRTKFVASLRKMYKITPSPYWLITTFGSYEAQFILVSTFYYFAAHRCTIDTIVHLARLYEPRHGRSLVSINSFSELSAMFVSSEWLAKAGDFQSFVISKLERDNFESEQVDAAVNAFRGQLILSNHDLIQYIYLAFFQCLNKKNFLDYSEKTSPGKLANVPRSPILTKYIDDDFKQRMTTYYNQNTYLSAHVSTASLKIRADQYIGYDSTIDSTDPRPAKLWIGHSTDVSELLSSLMEEFPCTLLTPDLQGLLAVGGLGAGRNSSTSHPLEIIFPTEAIIGSLPVFRCQFLEKNYFALIYRDNLTQFWQENIVFPPEEYIASMEDTELTQSISYTDRYFSFYSLSDQLKISRHEYFNSNLPVFNLVLDFDLKLGGNSLTLENIYQLSVSIRDDILRVLRLWET</sequence>
<keyword evidence="1" id="KW-1133">Transmembrane helix</keyword>
<feature type="transmembrane region" description="Helical" evidence="1">
    <location>
        <begin position="31"/>
        <end position="54"/>
    </location>
</feature>
<keyword evidence="2" id="KW-0547">Nucleotide-binding</keyword>
<feature type="non-terminal residue" evidence="2">
    <location>
        <position position="414"/>
    </location>
</feature>
<keyword evidence="1" id="KW-0472">Membrane</keyword>
<name>A0A140GZA4_9ALPH</name>
<evidence type="ECO:0000313" key="2">
    <source>
        <dbReference type="EMBL" id="AMN87327.1"/>
    </source>
</evidence>
<dbReference type="EMBL" id="KU200258">
    <property type="protein sequence ID" value="AMN87327.1"/>
    <property type="molecule type" value="Genomic_DNA"/>
</dbReference>
<keyword evidence="1" id="KW-0812">Transmembrane</keyword>
<feature type="non-terminal residue" evidence="2">
    <location>
        <position position="1"/>
    </location>
</feature>
<keyword evidence="2" id="KW-0347">Helicase</keyword>
<dbReference type="GO" id="GO:0004386">
    <property type="term" value="F:helicase activity"/>
    <property type="evidence" value="ECO:0007669"/>
    <property type="project" value="UniProtKB-KW"/>
</dbReference>
<proteinExistence type="predicted"/>
<evidence type="ECO:0000256" key="1">
    <source>
        <dbReference type="SAM" id="Phobius"/>
    </source>
</evidence>
<organism evidence="2">
    <name type="scientific">Phocid alphaherpesvirus 1</name>
    <dbReference type="NCBI Taxonomy" id="47418"/>
    <lineage>
        <taxon>Viruses</taxon>
        <taxon>Duplodnaviria</taxon>
        <taxon>Heunggongvirae</taxon>
        <taxon>Peploviricota</taxon>
        <taxon>Herviviricetes</taxon>
        <taxon>Herpesvirales</taxon>
        <taxon>Orthoherpesviridae</taxon>
        <taxon>Alphaherpesvirinae</taxon>
        <taxon>Varicellovirus</taxon>
        <taxon>Varicellovirus phocidalpha1</taxon>
    </lineage>
</organism>